<evidence type="ECO:0000313" key="7">
    <source>
        <dbReference type="Proteomes" id="UP001629214"/>
    </source>
</evidence>
<dbReference type="CDD" id="cd08440">
    <property type="entry name" value="PBP2_LTTR_like_4"/>
    <property type="match status" value="1"/>
</dbReference>
<dbReference type="PROSITE" id="PS50931">
    <property type="entry name" value="HTH_LYSR"/>
    <property type="match status" value="1"/>
</dbReference>
<dbReference type="RefSeq" id="WP_408168971.1">
    <property type="nucleotide sequence ID" value="NZ_JAQQFR010000010.1"/>
</dbReference>
<dbReference type="Pfam" id="PF03466">
    <property type="entry name" value="LysR_substrate"/>
    <property type="match status" value="1"/>
</dbReference>
<dbReference type="SUPFAM" id="SSF53850">
    <property type="entry name" value="Periplasmic binding protein-like II"/>
    <property type="match status" value="1"/>
</dbReference>
<dbReference type="Gene3D" id="3.40.190.290">
    <property type="match status" value="1"/>
</dbReference>
<sequence length="303" mass="33417">MKQLRFDIADLQAMVAVVERGGFRAAASAINLSQPALSRRIDKLEDALNVRLFERTTRRVAMTVVGREFYIKAQEILANVESSLLSISDIAASSGGEVTIACVPSMAYHYLPPVIKQFNALYPNIRIKVIDEGANEVLNGVLRGEADFGINFIGAQQADIDFEEIMSERFVLACLHDHPLAQRRSVKWREIDKYPYVAVARSSGNRLLLDQALAATDVRPSAVYEVRHVATSLAWVAAGLGIAAVPHLAMPTEHDSPLKAIPLVEPKVERTLGLIRKKGRKLSSSAQHLYDALKNKPPRPFQA</sequence>
<evidence type="ECO:0000256" key="4">
    <source>
        <dbReference type="ARBA" id="ARBA00023163"/>
    </source>
</evidence>
<dbReference type="Gene3D" id="1.10.10.10">
    <property type="entry name" value="Winged helix-like DNA-binding domain superfamily/Winged helix DNA-binding domain"/>
    <property type="match status" value="1"/>
</dbReference>
<evidence type="ECO:0000313" key="6">
    <source>
        <dbReference type="EMBL" id="MFL9879881.1"/>
    </source>
</evidence>
<evidence type="ECO:0000256" key="3">
    <source>
        <dbReference type="ARBA" id="ARBA00023125"/>
    </source>
</evidence>
<evidence type="ECO:0000259" key="5">
    <source>
        <dbReference type="PROSITE" id="PS50931"/>
    </source>
</evidence>
<dbReference type="InterPro" id="IPR036388">
    <property type="entry name" value="WH-like_DNA-bd_sf"/>
</dbReference>
<dbReference type="Proteomes" id="UP001629214">
    <property type="component" value="Unassembled WGS sequence"/>
</dbReference>
<dbReference type="PRINTS" id="PR00039">
    <property type="entry name" value="HTHLYSR"/>
</dbReference>
<keyword evidence="4" id="KW-0804">Transcription</keyword>
<dbReference type="Pfam" id="PF00126">
    <property type="entry name" value="HTH_1"/>
    <property type="match status" value="1"/>
</dbReference>
<gene>
    <name evidence="6" type="ORF">PQR63_15890</name>
</gene>
<dbReference type="InterPro" id="IPR005119">
    <property type="entry name" value="LysR_subst-bd"/>
</dbReference>
<dbReference type="InterPro" id="IPR036390">
    <property type="entry name" value="WH_DNA-bd_sf"/>
</dbReference>
<keyword evidence="3" id="KW-0238">DNA-binding</keyword>
<evidence type="ECO:0000256" key="1">
    <source>
        <dbReference type="ARBA" id="ARBA00009437"/>
    </source>
</evidence>
<reference evidence="6 7" key="1">
    <citation type="journal article" date="2024" name="Chem. Sci.">
        <title>Discovery of megapolipeptins by genome mining of a Burkholderiales bacteria collection.</title>
        <authorList>
            <person name="Paulo B.S."/>
            <person name="Recchia M.J.J."/>
            <person name="Lee S."/>
            <person name="Fergusson C.H."/>
            <person name="Romanowski S.B."/>
            <person name="Hernandez A."/>
            <person name="Krull N."/>
            <person name="Liu D.Y."/>
            <person name="Cavanagh H."/>
            <person name="Bos A."/>
            <person name="Gray C.A."/>
            <person name="Murphy B.T."/>
            <person name="Linington R.G."/>
            <person name="Eustaquio A.S."/>
        </authorList>
    </citation>
    <scope>NUCLEOTIDE SEQUENCE [LARGE SCALE GENOMIC DNA]</scope>
    <source>
        <strain evidence="6 7">RL21-008-BIB-B</strain>
    </source>
</reference>
<feature type="domain" description="HTH lysR-type" evidence="5">
    <location>
        <begin position="6"/>
        <end position="63"/>
    </location>
</feature>
<name>A0ABW8ZA11_9BURK</name>
<dbReference type="InterPro" id="IPR000847">
    <property type="entry name" value="LysR_HTH_N"/>
</dbReference>
<dbReference type="PANTHER" id="PTHR30419:SF8">
    <property type="entry name" value="NITROGEN ASSIMILATION TRANSCRIPTIONAL ACTIVATOR-RELATED"/>
    <property type="match status" value="1"/>
</dbReference>
<protein>
    <submittedName>
        <fullName evidence="6">LysR substrate-binding domain-containing protein</fullName>
    </submittedName>
</protein>
<organism evidence="6 7">
    <name type="scientific">Herbaspirillum rhizosphaerae</name>
    <dbReference type="NCBI Taxonomy" id="346179"/>
    <lineage>
        <taxon>Bacteria</taxon>
        <taxon>Pseudomonadati</taxon>
        <taxon>Pseudomonadota</taxon>
        <taxon>Betaproteobacteria</taxon>
        <taxon>Burkholderiales</taxon>
        <taxon>Oxalobacteraceae</taxon>
        <taxon>Herbaspirillum</taxon>
    </lineage>
</organism>
<accession>A0ABW8ZA11</accession>
<dbReference type="SUPFAM" id="SSF46785">
    <property type="entry name" value="Winged helix' DNA-binding domain"/>
    <property type="match status" value="1"/>
</dbReference>
<keyword evidence="7" id="KW-1185">Reference proteome</keyword>
<comment type="caution">
    <text evidence="6">The sequence shown here is derived from an EMBL/GenBank/DDBJ whole genome shotgun (WGS) entry which is preliminary data.</text>
</comment>
<dbReference type="InterPro" id="IPR050950">
    <property type="entry name" value="HTH-type_LysR_regulators"/>
</dbReference>
<evidence type="ECO:0000256" key="2">
    <source>
        <dbReference type="ARBA" id="ARBA00023015"/>
    </source>
</evidence>
<comment type="similarity">
    <text evidence="1">Belongs to the LysR transcriptional regulatory family.</text>
</comment>
<keyword evidence="2" id="KW-0805">Transcription regulation</keyword>
<proteinExistence type="inferred from homology"/>
<dbReference type="EMBL" id="JAQQFR010000010">
    <property type="protein sequence ID" value="MFL9879881.1"/>
    <property type="molecule type" value="Genomic_DNA"/>
</dbReference>
<dbReference type="PANTHER" id="PTHR30419">
    <property type="entry name" value="HTH-TYPE TRANSCRIPTIONAL REGULATOR YBHD"/>
    <property type="match status" value="1"/>
</dbReference>